<evidence type="ECO:0000256" key="1">
    <source>
        <dbReference type="ARBA" id="ARBA00007462"/>
    </source>
</evidence>
<feature type="compositionally biased region" description="Basic and acidic residues" evidence="2">
    <location>
        <begin position="31"/>
        <end position="42"/>
    </location>
</feature>
<dbReference type="Pfam" id="PF07890">
    <property type="entry name" value="Rrp15p"/>
    <property type="match status" value="1"/>
</dbReference>
<proteinExistence type="inferred from homology"/>
<keyword evidence="4" id="KW-1185">Reference proteome</keyword>
<reference evidence="3 4" key="1">
    <citation type="submission" date="2014-04" db="EMBL/GenBank/DDBJ databases">
        <authorList>
            <consortium name="DOE Joint Genome Institute"/>
            <person name="Kuo A."/>
            <person name="Kohler A."/>
            <person name="Costa M.D."/>
            <person name="Nagy L.G."/>
            <person name="Floudas D."/>
            <person name="Copeland A."/>
            <person name="Barry K.W."/>
            <person name="Cichocki N."/>
            <person name="Veneault-Fourrey C."/>
            <person name="LaButti K."/>
            <person name="Lindquist E.A."/>
            <person name="Lipzen A."/>
            <person name="Lundell T."/>
            <person name="Morin E."/>
            <person name="Murat C."/>
            <person name="Sun H."/>
            <person name="Tunlid A."/>
            <person name="Henrissat B."/>
            <person name="Grigoriev I.V."/>
            <person name="Hibbett D.S."/>
            <person name="Martin F."/>
            <person name="Nordberg H.P."/>
            <person name="Cantor M.N."/>
            <person name="Hua S.X."/>
        </authorList>
    </citation>
    <scope>NUCLEOTIDE SEQUENCE [LARGE SCALE GENOMIC DNA]</scope>
    <source>
        <strain evidence="3 4">Marx 270</strain>
    </source>
</reference>
<protein>
    <recommendedName>
        <fullName evidence="5">Rrp15p-domain-containing protein</fullName>
    </recommendedName>
</protein>
<sequence length="223" mass="24085">MGTSMEDDDTGASVVSEAFSSAAEGEGAEECSSRVDTDDEVPRASASKTKGTLKRKRRATGPSQFGTILQSLLETETPSALPLSLKPSIARQRNDAKLELKARKMIQVERKEKEDRGRIRGVIEGWGAESERSLRKVAQRGVVKLFNSIQQSQMAAAAEEAEALGARGTGKPTLPAPTLDNHGKGKRKNKQKDNLIGRGKEFAVDKDSFFDLIRSGGTLVSKV</sequence>
<feature type="region of interest" description="Disordered" evidence="2">
    <location>
        <begin position="167"/>
        <end position="197"/>
    </location>
</feature>
<dbReference type="InParanoid" id="A0A0C3KFM4"/>
<dbReference type="InterPro" id="IPR012459">
    <property type="entry name" value="Rrp15"/>
</dbReference>
<dbReference type="STRING" id="870435.A0A0C3KFM4"/>
<dbReference type="GO" id="GO:0000470">
    <property type="term" value="P:maturation of LSU-rRNA"/>
    <property type="evidence" value="ECO:0007669"/>
    <property type="project" value="TreeGrafter"/>
</dbReference>
<dbReference type="GO" id="GO:0030687">
    <property type="term" value="C:preribosome, large subunit precursor"/>
    <property type="evidence" value="ECO:0007669"/>
    <property type="project" value="TreeGrafter"/>
</dbReference>
<feature type="compositionally biased region" description="Acidic residues" evidence="2">
    <location>
        <begin position="1"/>
        <end position="10"/>
    </location>
</feature>
<dbReference type="EMBL" id="KN831957">
    <property type="protein sequence ID" value="KIO08352.1"/>
    <property type="molecule type" value="Genomic_DNA"/>
</dbReference>
<feature type="compositionally biased region" description="Low complexity" evidence="2">
    <location>
        <begin position="11"/>
        <end position="25"/>
    </location>
</feature>
<evidence type="ECO:0000256" key="2">
    <source>
        <dbReference type="SAM" id="MobiDB-lite"/>
    </source>
</evidence>
<accession>A0A0C3KFM4</accession>
<dbReference type="GO" id="GO:0000460">
    <property type="term" value="P:maturation of 5.8S rRNA"/>
    <property type="evidence" value="ECO:0007669"/>
    <property type="project" value="TreeGrafter"/>
</dbReference>
<name>A0A0C3KFM4_PISTI</name>
<dbReference type="FunCoup" id="A0A0C3KFM4">
    <property type="interactions" value="22"/>
</dbReference>
<dbReference type="OrthoDB" id="20949at2759"/>
<dbReference type="HOGENOM" id="CLU_088030_0_0_1"/>
<dbReference type="AlphaFoldDB" id="A0A0C3KFM4"/>
<evidence type="ECO:0008006" key="5">
    <source>
        <dbReference type="Google" id="ProtNLM"/>
    </source>
</evidence>
<dbReference type="PANTHER" id="PTHR13245">
    <property type="entry name" value="RRP15-LIKE PROTEIN"/>
    <property type="match status" value="1"/>
</dbReference>
<gene>
    <name evidence="3" type="ORF">M404DRAFT_997283</name>
</gene>
<dbReference type="PANTHER" id="PTHR13245:SF14">
    <property type="entry name" value="RRP15-LIKE PROTEIN"/>
    <property type="match status" value="1"/>
</dbReference>
<reference evidence="4" key="2">
    <citation type="submission" date="2015-01" db="EMBL/GenBank/DDBJ databases">
        <title>Evolutionary Origins and Diversification of the Mycorrhizal Mutualists.</title>
        <authorList>
            <consortium name="DOE Joint Genome Institute"/>
            <consortium name="Mycorrhizal Genomics Consortium"/>
            <person name="Kohler A."/>
            <person name="Kuo A."/>
            <person name="Nagy L.G."/>
            <person name="Floudas D."/>
            <person name="Copeland A."/>
            <person name="Barry K.W."/>
            <person name="Cichocki N."/>
            <person name="Veneault-Fourrey C."/>
            <person name="LaButti K."/>
            <person name="Lindquist E.A."/>
            <person name="Lipzen A."/>
            <person name="Lundell T."/>
            <person name="Morin E."/>
            <person name="Murat C."/>
            <person name="Riley R."/>
            <person name="Ohm R."/>
            <person name="Sun H."/>
            <person name="Tunlid A."/>
            <person name="Henrissat B."/>
            <person name="Grigoriev I.V."/>
            <person name="Hibbett D.S."/>
            <person name="Martin F."/>
        </authorList>
    </citation>
    <scope>NUCLEOTIDE SEQUENCE [LARGE SCALE GENOMIC DNA]</scope>
    <source>
        <strain evidence="4">Marx 270</strain>
    </source>
</reference>
<feature type="region of interest" description="Disordered" evidence="2">
    <location>
        <begin position="1"/>
        <end position="62"/>
    </location>
</feature>
<evidence type="ECO:0000313" key="4">
    <source>
        <dbReference type="Proteomes" id="UP000054217"/>
    </source>
</evidence>
<organism evidence="3 4">
    <name type="scientific">Pisolithus tinctorius Marx 270</name>
    <dbReference type="NCBI Taxonomy" id="870435"/>
    <lineage>
        <taxon>Eukaryota</taxon>
        <taxon>Fungi</taxon>
        <taxon>Dikarya</taxon>
        <taxon>Basidiomycota</taxon>
        <taxon>Agaricomycotina</taxon>
        <taxon>Agaricomycetes</taxon>
        <taxon>Agaricomycetidae</taxon>
        <taxon>Boletales</taxon>
        <taxon>Sclerodermatineae</taxon>
        <taxon>Pisolithaceae</taxon>
        <taxon>Pisolithus</taxon>
    </lineage>
</organism>
<dbReference type="Proteomes" id="UP000054217">
    <property type="component" value="Unassembled WGS sequence"/>
</dbReference>
<comment type="similarity">
    <text evidence="1">Belongs to the RRP15 family.</text>
</comment>
<evidence type="ECO:0000313" key="3">
    <source>
        <dbReference type="EMBL" id="KIO08352.1"/>
    </source>
</evidence>